<keyword evidence="5" id="KW-1185">Reference proteome</keyword>
<evidence type="ECO:0000313" key="5">
    <source>
        <dbReference type="Proteomes" id="UP000644699"/>
    </source>
</evidence>
<dbReference type="Proteomes" id="UP000644699">
    <property type="component" value="Unassembled WGS sequence"/>
</dbReference>
<evidence type="ECO:0000259" key="3">
    <source>
        <dbReference type="Pfam" id="PF10908"/>
    </source>
</evidence>
<dbReference type="RefSeq" id="WP_244639388.1">
    <property type="nucleotide sequence ID" value="NZ_BMIQ01000002.1"/>
</dbReference>
<evidence type="ECO:0000256" key="1">
    <source>
        <dbReference type="SAM" id="MobiDB-lite"/>
    </source>
</evidence>
<sequence length="419" mass="44235">MTDVGATRITRGIPAPVPACVARPTKARRRRAGSTGAIGFGCGILGFAGLLVAAGAMTGGMPGLGHPAASRVAEPLPVAAAPDALVVNGRVFTPAVAVPQTAAPKQPRHLAEAGPERRSRLPKPARPVEPAAAGPSHLLAEPHLLEVAAFQPLTPLAAERVADRFMSREAAEVPAVALAAALPKPPVPQPAPVELASLAPEPEPALVPPAATAREAIEAALVPTPSARPAYRPIFSSRVPEKTRAALPSENALAYARPDAGDEEVAPRRAAPFEAPRVGNGTAVYDISAATVYMPNGERLEAHSGLGAMRDNPRFVHQKMRGPTPPHTYNLTMRESRFHGVEAIRLHPIGGERQIYNRVGLLAHTYMLGKRGDSNGCVSFKDYNRFLAAFKRGDVRRLVVVERMSNNPISRLASLFGAR</sequence>
<feature type="transmembrane region" description="Helical" evidence="2">
    <location>
        <begin position="36"/>
        <end position="57"/>
    </location>
</feature>
<feature type="region of interest" description="Disordered" evidence="1">
    <location>
        <begin position="98"/>
        <end position="133"/>
    </location>
</feature>
<comment type="caution">
    <text evidence="4">The sequence shown here is derived from an EMBL/GenBank/DDBJ whole genome shotgun (WGS) entry which is preliminary data.</text>
</comment>
<feature type="domain" description="Tlde1" evidence="3">
    <location>
        <begin position="299"/>
        <end position="403"/>
    </location>
</feature>
<reference evidence="4" key="1">
    <citation type="journal article" date="2014" name="Int. J. Syst. Evol. Microbiol.">
        <title>Complete genome sequence of Corynebacterium casei LMG S-19264T (=DSM 44701T), isolated from a smear-ripened cheese.</title>
        <authorList>
            <consortium name="US DOE Joint Genome Institute (JGI-PGF)"/>
            <person name="Walter F."/>
            <person name="Albersmeier A."/>
            <person name="Kalinowski J."/>
            <person name="Ruckert C."/>
        </authorList>
    </citation>
    <scope>NUCLEOTIDE SEQUENCE</scope>
    <source>
        <strain evidence="4">CGMCC 1.15367</strain>
    </source>
</reference>
<gene>
    <name evidence="4" type="ORF">GCM10011390_16260</name>
</gene>
<proteinExistence type="predicted"/>
<organism evidence="4 5">
    <name type="scientific">Aureimonas endophytica</name>
    <dbReference type="NCBI Taxonomy" id="2027858"/>
    <lineage>
        <taxon>Bacteria</taxon>
        <taxon>Pseudomonadati</taxon>
        <taxon>Pseudomonadota</taxon>
        <taxon>Alphaproteobacteria</taxon>
        <taxon>Hyphomicrobiales</taxon>
        <taxon>Aurantimonadaceae</taxon>
        <taxon>Aureimonas</taxon>
    </lineage>
</organism>
<dbReference type="Pfam" id="PF10908">
    <property type="entry name" value="Tlde1_dom"/>
    <property type="match status" value="1"/>
</dbReference>
<protein>
    <recommendedName>
        <fullName evidence="3">Tlde1 domain-containing protein</fullName>
    </recommendedName>
</protein>
<dbReference type="EMBL" id="BMIQ01000002">
    <property type="protein sequence ID" value="GGD98240.1"/>
    <property type="molecule type" value="Genomic_DNA"/>
</dbReference>
<feature type="compositionally biased region" description="Basic and acidic residues" evidence="1">
    <location>
        <begin position="109"/>
        <end position="119"/>
    </location>
</feature>
<keyword evidence="2" id="KW-0812">Transmembrane</keyword>
<reference evidence="4" key="2">
    <citation type="submission" date="2020-09" db="EMBL/GenBank/DDBJ databases">
        <authorList>
            <person name="Sun Q."/>
            <person name="Zhou Y."/>
        </authorList>
    </citation>
    <scope>NUCLEOTIDE SEQUENCE</scope>
    <source>
        <strain evidence="4">CGMCC 1.15367</strain>
    </source>
</reference>
<name>A0A916ZH83_9HYPH</name>
<accession>A0A916ZH83</accession>
<dbReference type="InterPro" id="IPR021225">
    <property type="entry name" value="Tlde1_dom"/>
</dbReference>
<keyword evidence="2" id="KW-1133">Transmembrane helix</keyword>
<keyword evidence="2" id="KW-0472">Membrane</keyword>
<dbReference type="AlphaFoldDB" id="A0A916ZH83"/>
<evidence type="ECO:0000313" key="4">
    <source>
        <dbReference type="EMBL" id="GGD98240.1"/>
    </source>
</evidence>
<evidence type="ECO:0000256" key="2">
    <source>
        <dbReference type="SAM" id="Phobius"/>
    </source>
</evidence>